<dbReference type="EMBL" id="LT608150">
    <property type="protein sequence ID" value="SCM26125.1"/>
    <property type="molecule type" value="Genomic_DNA"/>
</dbReference>
<dbReference type="EMBL" id="LT608278">
    <property type="protein sequence ID" value="SCO62489.1"/>
    <property type="molecule type" value="Genomic_DNA"/>
</dbReference>
<dbReference type="OrthoDB" id="626167at2759"/>
<evidence type="ECO:0000313" key="12">
    <source>
        <dbReference type="Proteomes" id="UP000516480"/>
    </source>
</evidence>
<evidence type="ECO:0000313" key="5">
    <source>
        <dbReference type="EMBL" id="SCN28291.1"/>
    </source>
</evidence>
<evidence type="ECO:0000313" key="7">
    <source>
        <dbReference type="EMBL" id="SCO64047.1"/>
    </source>
</evidence>
<dbReference type="Gene3D" id="1.25.40.10">
    <property type="entry name" value="Tetratricopeptide repeat domain"/>
    <property type="match status" value="1"/>
</dbReference>
<feature type="region of interest" description="Disordered" evidence="1">
    <location>
        <begin position="10"/>
        <end position="31"/>
    </location>
</feature>
<proteinExistence type="predicted"/>
<dbReference type="Proteomes" id="UP000219974">
    <property type="component" value="Chromosome 14"/>
</dbReference>
<accession>A0A122IVZ8</accession>
<gene>
    <name evidence="3" type="ORF">PBK173_000439200</name>
    <name evidence="5" type="ORF">PBNK65E_000429000</name>
    <name evidence="4" type="ORF">PBNK65NY_000428000</name>
    <name evidence="7" type="ORF">PBSP11A_000428600</name>
    <name evidence="6" type="ORF">PBSP11RLL_000428200</name>
</gene>
<evidence type="ECO:0000313" key="4">
    <source>
        <dbReference type="EMBL" id="SCM26125.1"/>
    </source>
</evidence>
<organism evidence="3 8">
    <name type="scientific">Plasmodium berghei</name>
    <dbReference type="NCBI Taxonomy" id="5821"/>
    <lineage>
        <taxon>Eukaryota</taxon>
        <taxon>Sar</taxon>
        <taxon>Alveolata</taxon>
        <taxon>Apicomplexa</taxon>
        <taxon>Aconoidasida</taxon>
        <taxon>Haemosporida</taxon>
        <taxon>Plasmodiidae</taxon>
        <taxon>Plasmodium</taxon>
        <taxon>Plasmodium (Vinckeia)</taxon>
    </lineage>
</organism>
<feature type="region of interest" description="Disordered" evidence="1">
    <location>
        <begin position="1019"/>
        <end position="1038"/>
    </location>
</feature>
<dbReference type="Proteomes" id="UP000220214">
    <property type="component" value="Chromosome 14"/>
</dbReference>
<dbReference type="InterPro" id="IPR025697">
    <property type="entry name" value="CLU_dom"/>
</dbReference>
<evidence type="ECO:0000313" key="10">
    <source>
        <dbReference type="Proteomes" id="UP000219974"/>
    </source>
</evidence>
<dbReference type="OMA" id="YLHFEHG"/>
<feature type="domain" description="Clu" evidence="2">
    <location>
        <begin position="288"/>
        <end position="621"/>
    </location>
</feature>
<evidence type="ECO:0000313" key="8">
    <source>
        <dbReference type="Proteomes" id="UP000069549"/>
    </source>
</evidence>
<dbReference type="Proteomes" id="UP000069549">
    <property type="component" value="Chromosome 14"/>
</dbReference>
<dbReference type="Proteomes" id="UP000516480">
    <property type="component" value="Chromosome 14"/>
</dbReference>
<sequence length="1936" mass="228976">MASLYRIQDTVTNNDLSGRDHNGKPHKFNKSSIKKMVNSPISKQHNPPNSKLTSKKQLIGAYVNDKGVLQNILDKTSELFKYKKLRNLLFKKNNKPKKTNNIGIKYKFMYNGTNLDKYDSFEIRNKINNNKKAATKIKEKNTSHVRKSKTNNFNKKLNNLNINKTNSLKFDEEVNNDLSKEHKDETESSKTTEYNYKVEIDKIKIPYIIKLLDKMKKNESNENNQITNYSYNNNLSHSFSNTTSNDAQFNWETNSLNKNDIIQKKKSKFLNNKIKIFNNLVEYVKPSRSYNIDVCHPLYNLLCKNEKSYLSSNWHDRINYAFRNICGLKNYIHDDKTEGEHERIFYNELELFHMSSNIGACGLIYSLFLTNYKVNNYFHNDHDIDNSSDSDDEENENRSNLINMFKTCFIKVTKDNYPHIYNIYKPKFDDDLLFLFDSLVFTVVLGSRKDNISYNLARKIYSNDLKGKNVLCDCIFNLKNDSKFSLPIASQIDFMGMRIISEPLMPLTNDYIPIDVIKDIYENVEITDTSSNIDSDQNEYYKKKHNLRNKKECNYIYSEKNSYTKCSENNLSNNSGDNFKNKQIFYERLMVEIENYDRTLYDQLIKMSDYVNYSCCILPFGMSNYFESRIFKSQNNVKLFKSVIDNLYIIRGAEEVLPPIVSNINKDNFITRLRYEYIKYYHEGNPLCNTTLAINIKPEKKFEENDEKNKNNIYHLKNVSKQCFDNIDNYILPKVINFIANFNDSYDITHVYHSHGVNIRNLGYILNNKKTPTYLSEVICRELICRTLKSIHYENIHYFITNVLSVSNFWNNGIQREVKNRNNPKIYNNNAQIKNIINMENNEKRDIIFYDEYNKIADTFDFIRIFENDDNDQMMYRKCLKLKNDKFICFCNDCLKNCKKNPELIPHKLVINLINLTLNVNSASSIKFWNNILIPHCIKKFQINLNDHIKIREIETYGLLSCLEYHLGIYFKEHCKQNYKVRLPIKLDDMSNFSSKCEKHLFPNVDNFIHIFSANSSNGKIKNEKKRNNHMNKSKQPKLENNGIYLGLQKNNNLNVDKNKKNKHIHNLSNKKHDNENNCTDKKRECKDIRNFMEKIQYEKNILLSKCDDKNRETIQYENNYISLFYSKSKSSFPKYSTLSFRIIEKLFSNTISQEKFKINNILEENVPYIINIKNSDFLYVNSICNVGLCGKIKSLIYEYNIPCHPHCILNKKMKCINYVKTKKCIYLLLNINANKNVFELTKTFLYLAYLHFEHGYIQKCLKICYYIYNMIPNIGTLKRDILILILQCKIKEKQIDDALIIYKLILIFSERYDGKYNVSALFSNILLSDFYYNQSNSVEIKNNSNNNINTKNDNIIKSNYNEETDMSYNINQLKKTDSNLDLKSKYLLKALYYSECCYKIITSLSDICFHYIYIYSLMLMGNVLMSLNKFHRAIKYYSLSLQYSIRGKMPSFIILLSKCLLADSLKNNGNFDKAIELAEECLNTLKSSTFCSHNLILHVIFHLAQMKQFIGCKDLLFPDILLNNISNVHIKKKISLPDFIILEKNYLNETNIKHRNEAIDLYIKLYYKLKSLKNYSMVVAKDIFGNLYTKNDELPNTEKSNINHLEDKMEKIFDIIKEILKIKIISLNMNKQFMIASKLLAIVLSKNSSTFVSELTLKKKRDKIYEQFIQNDIQYNKMEKKDSKKNIEKENQFYYLIDTIYNNDNKMNELFNDGYINNGSSNNEDNFNLDSINFHLIKNKQNLFNRNRYTKDYDYISIEKILFDNTYFSIIDICKYCYIMCDKYNTKSYKESCVSSKMRPTVDIGDNNKINYREENHAFLLNPSIWFDVLFFNTMKGVCKHIELIMLIDLIRLFLTPIQKQLILFHIKSLNNIRDNEEYSEYVQYILNNEKNNNLNIFREIDQENKPNIFHNILLSQTTNCTDEDEESKYLYNKQ</sequence>
<evidence type="ECO:0000313" key="6">
    <source>
        <dbReference type="EMBL" id="SCO62489.1"/>
    </source>
</evidence>
<reference evidence="3 8" key="1">
    <citation type="submission" date="2016-02" db="EMBL/GenBank/DDBJ databases">
        <authorList>
            <consortium name="Pathogen Informatics"/>
        </authorList>
    </citation>
    <scope>NUCLEOTIDE SEQUENCE [LARGE SCALE GENOMIC DNA]</scope>
    <source>
        <strain evidence="3 8">K173</strain>
        <strain evidence="4 12">NK65 ny</strain>
        <strain evidence="5 11">NK65e</strain>
        <strain evidence="7 9">SP11 Antwerpcl1</strain>
        <strain evidence="6 10">SP11 RLL</strain>
    </source>
</reference>
<dbReference type="EMBL" id="LT608262">
    <property type="protein sequence ID" value="SCO64047.1"/>
    <property type="molecule type" value="Genomic_DNA"/>
</dbReference>
<feature type="compositionally biased region" description="Basic residues" evidence="1">
    <location>
        <begin position="1023"/>
        <end position="1036"/>
    </location>
</feature>
<protein>
    <recommendedName>
        <fullName evidence="2">Clu domain-containing protein</fullName>
    </recommendedName>
</protein>
<dbReference type="EMBL" id="LT614640">
    <property type="protein sequence ID" value="SCN28291.1"/>
    <property type="molecule type" value="Genomic_DNA"/>
</dbReference>
<evidence type="ECO:0000313" key="9">
    <source>
        <dbReference type="Proteomes" id="UP000219860"/>
    </source>
</evidence>
<dbReference type="EMBL" id="LT160034">
    <property type="protein sequence ID" value="CXJ13298.1"/>
    <property type="molecule type" value="Genomic_DNA"/>
</dbReference>
<evidence type="ECO:0000313" key="3">
    <source>
        <dbReference type="EMBL" id="CXJ13298.1"/>
    </source>
</evidence>
<dbReference type="InterPro" id="IPR033646">
    <property type="entry name" value="CLU-central"/>
</dbReference>
<evidence type="ECO:0000256" key="1">
    <source>
        <dbReference type="SAM" id="MobiDB-lite"/>
    </source>
</evidence>
<name>A0A122IVZ8_PLABE</name>
<dbReference type="SUPFAM" id="SSF48452">
    <property type="entry name" value="TPR-like"/>
    <property type="match status" value="1"/>
</dbReference>
<dbReference type="PROSITE" id="PS51823">
    <property type="entry name" value="CLU"/>
    <property type="match status" value="1"/>
</dbReference>
<evidence type="ECO:0000313" key="11">
    <source>
        <dbReference type="Proteomes" id="UP000220214"/>
    </source>
</evidence>
<dbReference type="InterPro" id="IPR011990">
    <property type="entry name" value="TPR-like_helical_dom_sf"/>
</dbReference>
<dbReference type="Pfam" id="PF12807">
    <property type="entry name" value="eIF3_p135"/>
    <property type="match status" value="1"/>
</dbReference>
<dbReference type="Proteomes" id="UP000219860">
    <property type="component" value="Chromosome 14"/>
</dbReference>
<dbReference type="VEuPathDB" id="PlasmoDB:PBANKA_1412000"/>
<evidence type="ECO:0000259" key="2">
    <source>
        <dbReference type="PROSITE" id="PS51823"/>
    </source>
</evidence>